<dbReference type="SUPFAM" id="SSF56349">
    <property type="entry name" value="DNA breaking-rejoining enzymes"/>
    <property type="match status" value="1"/>
</dbReference>
<dbReference type="OrthoDB" id="2449280at2759"/>
<keyword evidence="1" id="KW-0233">DNA recombination</keyword>
<dbReference type="EMBL" id="QKWP01001127">
    <property type="protein sequence ID" value="RIB11499.1"/>
    <property type="molecule type" value="Genomic_DNA"/>
</dbReference>
<sequence length="381" mass="43583">MPKQKKFTYTKPTAQDLQQVRNSGRVQATHYATKTWVNTLEIFRADIGYSGKIEDINDKDVLEDQLCKFIVVMKKIDGTSYHASSIRNSLRGGEHQTLRINNFIKHYDGGIDVRLFNSKTNQHGLDNPEAQAELLSLPNNKDIIDDYNFYITKKLLTAPENFYLKSYRVDEVLFSTQWYFNQPYSQKALRSLFYSICKDAGLDLIGRQISNHSGRKTSVQVLKELECSDAVVMSITRHKTQQGLAAYERPKTVMQQQGISGFLDAIKIRQTNDHKDDYNKSYQNASNQGNNSNMHNLTLTNSFVNAKSLLPQQAVNQQESASQTNSSSEYDQQKILNESSSVNIPITEPNHVNDTSTQNRNEILNEFLRGNFQNYYKYVAV</sequence>
<evidence type="ECO:0000313" key="4">
    <source>
        <dbReference type="Proteomes" id="UP000266673"/>
    </source>
</evidence>
<dbReference type="STRING" id="44941.A0A397URT7"/>
<dbReference type="PANTHER" id="PTHR21446:SF12">
    <property type="entry name" value="POTASSIUM CHANNEL TETRAMERIZATION DOMAIN CONTAINING 1"/>
    <property type="match status" value="1"/>
</dbReference>
<evidence type="ECO:0000313" key="3">
    <source>
        <dbReference type="EMBL" id="RIB11499.1"/>
    </source>
</evidence>
<name>A0A397URT7_9GLOM</name>
<gene>
    <name evidence="3" type="ORF">C2G38_2203278</name>
</gene>
<evidence type="ECO:0008006" key="5">
    <source>
        <dbReference type="Google" id="ProtNLM"/>
    </source>
</evidence>
<dbReference type="GO" id="GO:0003677">
    <property type="term" value="F:DNA binding"/>
    <property type="evidence" value="ECO:0007669"/>
    <property type="project" value="InterPro"/>
</dbReference>
<dbReference type="PANTHER" id="PTHR21446">
    <property type="entry name" value="DUF3504 DOMAIN-CONTAINING PROTEIN"/>
    <property type="match status" value="1"/>
</dbReference>
<feature type="region of interest" description="Disordered" evidence="2">
    <location>
        <begin position="275"/>
        <end position="294"/>
    </location>
</feature>
<comment type="caution">
    <text evidence="3">The sequence shown here is derived from an EMBL/GenBank/DDBJ whole genome shotgun (WGS) entry which is preliminary data.</text>
</comment>
<dbReference type="Gene3D" id="1.10.443.10">
    <property type="entry name" value="Intergrase catalytic core"/>
    <property type="match status" value="1"/>
</dbReference>
<dbReference type="GO" id="GO:0015074">
    <property type="term" value="P:DNA integration"/>
    <property type="evidence" value="ECO:0007669"/>
    <property type="project" value="InterPro"/>
</dbReference>
<protein>
    <recommendedName>
        <fullName evidence="5">Tyr recombinase domain-containing protein</fullName>
    </recommendedName>
</protein>
<dbReference type="InterPro" id="IPR011010">
    <property type="entry name" value="DNA_brk_join_enz"/>
</dbReference>
<dbReference type="InterPro" id="IPR052787">
    <property type="entry name" value="MAVS"/>
</dbReference>
<accession>A0A397URT7</accession>
<dbReference type="AlphaFoldDB" id="A0A397URT7"/>
<keyword evidence="4" id="KW-1185">Reference proteome</keyword>
<evidence type="ECO:0000256" key="1">
    <source>
        <dbReference type="ARBA" id="ARBA00023172"/>
    </source>
</evidence>
<proteinExistence type="predicted"/>
<evidence type="ECO:0000256" key="2">
    <source>
        <dbReference type="SAM" id="MobiDB-lite"/>
    </source>
</evidence>
<dbReference type="GO" id="GO:0006310">
    <property type="term" value="P:DNA recombination"/>
    <property type="evidence" value="ECO:0007669"/>
    <property type="project" value="UniProtKB-KW"/>
</dbReference>
<dbReference type="InterPro" id="IPR013762">
    <property type="entry name" value="Integrase-like_cat_sf"/>
</dbReference>
<dbReference type="Proteomes" id="UP000266673">
    <property type="component" value="Unassembled WGS sequence"/>
</dbReference>
<feature type="compositionally biased region" description="Polar residues" evidence="2">
    <location>
        <begin position="280"/>
        <end position="294"/>
    </location>
</feature>
<organism evidence="3 4">
    <name type="scientific">Gigaspora rosea</name>
    <dbReference type="NCBI Taxonomy" id="44941"/>
    <lineage>
        <taxon>Eukaryota</taxon>
        <taxon>Fungi</taxon>
        <taxon>Fungi incertae sedis</taxon>
        <taxon>Mucoromycota</taxon>
        <taxon>Glomeromycotina</taxon>
        <taxon>Glomeromycetes</taxon>
        <taxon>Diversisporales</taxon>
        <taxon>Gigasporaceae</taxon>
        <taxon>Gigaspora</taxon>
    </lineage>
</organism>
<reference evidence="3 4" key="1">
    <citation type="submission" date="2018-06" db="EMBL/GenBank/DDBJ databases">
        <title>Comparative genomics reveals the genomic features of Rhizophagus irregularis, R. cerebriforme, R. diaphanum and Gigaspora rosea, and their symbiotic lifestyle signature.</title>
        <authorList>
            <person name="Morin E."/>
            <person name="San Clemente H."/>
            <person name="Chen E.C.H."/>
            <person name="De La Providencia I."/>
            <person name="Hainaut M."/>
            <person name="Kuo A."/>
            <person name="Kohler A."/>
            <person name="Murat C."/>
            <person name="Tang N."/>
            <person name="Roy S."/>
            <person name="Loubradou J."/>
            <person name="Henrissat B."/>
            <person name="Grigoriev I.V."/>
            <person name="Corradi N."/>
            <person name="Roux C."/>
            <person name="Martin F.M."/>
        </authorList>
    </citation>
    <scope>NUCLEOTIDE SEQUENCE [LARGE SCALE GENOMIC DNA]</scope>
    <source>
        <strain evidence="3 4">DAOM 194757</strain>
    </source>
</reference>